<evidence type="ECO:0000313" key="1">
    <source>
        <dbReference type="EMBL" id="DAE29330.1"/>
    </source>
</evidence>
<proteinExistence type="predicted"/>
<dbReference type="EMBL" id="BK059093">
    <property type="protein sequence ID" value="DAE29330.1"/>
    <property type="molecule type" value="Genomic_DNA"/>
</dbReference>
<reference evidence="1" key="1">
    <citation type="journal article" date="2021" name="Proc. Natl. Acad. Sci. U.S.A.">
        <title>A Catalog of Tens of Thousands of Viruses from Human Metagenomes Reveals Hidden Associations with Chronic Diseases.</title>
        <authorList>
            <person name="Tisza M.J."/>
            <person name="Buck C.B."/>
        </authorList>
    </citation>
    <scope>NUCLEOTIDE SEQUENCE</scope>
    <source>
        <strain evidence="1">Ctx9V1</strain>
    </source>
</reference>
<accession>A0A8S5RDW9</accession>
<name>A0A8S5RDW9_9VIRU</name>
<sequence length="42" mass="5034">MQLRFRRLIDLQEVSMMFTLFQKMLILSGHQSFSLTKLSVQM</sequence>
<protein>
    <submittedName>
        <fullName evidence="1">Uncharacterized protein</fullName>
    </submittedName>
</protein>
<organism evidence="1">
    <name type="scientific">virus sp. ctx9V1</name>
    <dbReference type="NCBI Taxonomy" id="2828001"/>
    <lineage>
        <taxon>Viruses</taxon>
    </lineage>
</organism>